<dbReference type="InterPro" id="IPR025060">
    <property type="entry name" value="DUF3999"/>
</dbReference>
<keyword evidence="4" id="KW-1185">Reference proteome</keyword>
<evidence type="ECO:0000313" key="4">
    <source>
        <dbReference type="Proteomes" id="UP001058124"/>
    </source>
</evidence>
<accession>A0AAV5N943</accession>
<feature type="chain" id="PRO_5043910351" evidence="2">
    <location>
        <begin position="30"/>
        <end position="479"/>
    </location>
</feature>
<dbReference type="Pfam" id="PF13163">
    <property type="entry name" value="DUF3999"/>
    <property type="match status" value="1"/>
</dbReference>
<gene>
    <name evidence="3" type="ORF">SOASR030_30390</name>
</gene>
<feature type="transmembrane region" description="Helical" evidence="1">
    <location>
        <begin position="449"/>
        <end position="470"/>
    </location>
</feature>
<evidence type="ECO:0000256" key="1">
    <source>
        <dbReference type="SAM" id="Phobius"/>
    </source>
</evidence>
<keyword evidence="1" id="KW-0812">Transmembrane</keyword>
<feature type="signal peptide" evidence="2">
    <location>
        <begin position="1"/>
        <end position="29"/>
    </location>
</feature>
<dbReference type="Proteomes" id="UP001058124">
    <property type="component" value="Unassembled WGS sequence"/>
</dbReference>
<evidence type="ECO:0000256" key="2">
    <source>
        <dbReference type="SAM" id="SignalP"/>
    </source>
</evidence>
<evidence type="ECO:0000313" key="3">
    <source>
        <dbReference type="EMBL" id="GKX56927.1"/>
    </source>
</evidence>
<dbReference type="AlphaFoldDB" id="A0AAV5N943"/>
<name>A0AAV5N943_9GAMM</name>
<keyword evidence="2" id="KW-0732">Signal</keyword>
<comment type="caution">
    <text evidence="3">The sequence shown here is derived from an EMBL/GenBank/DDBJ whole genome shotgun (WGS) entry which is preliminary data.</text>
</comment>
<reference evidence="3" key="1">
    <citation type="submission" date="2022-06" db="EMBL/GenBank/DDBJ databases">
        <title>Draft genome sequences of Leminorella grimontii str. JCM5902.</title>
        <authorList>
            <person name="Wakabayashi Y."/>
            <person name="Kojima K."/>
        </authorList>
    </citation>
    <scope>NUCLEOTIDE SEQUENCE</scope>
    <source>
        <strain evidence="3">JCM 5902</strain>
    </source>
</reference>
<dbReference type="EMBL" id="BRLH01000009">
    <property type="protein sequence ID" value="GKX56927.1"/>
    <property type="molecule type" value="Genomic_DNA"/>
</dbReference>
<organism evidence="3 4">
    <name type="scientific">Leminorella grimontii</name>
    <dbReference type="NCBI Taxonomy" id="82981"/>
    <lineage>
        <taxon>Bacteria</taxon>
        <taxon>Pseudomonadati</taxon>
        <taxon>Pseudomonadota</taxon>
        <taxon>Gammaproteobacteria</taxon>
        <taxon>Enterobacterales</taxon>
        <taxon>Budviciaceae</taxon>
        <taxon>Leminorella</taxon>
    </lineage>
</organism>
<keyword evidence="1" id="KW-0472">Membrane</keyword>
<protein>
    <submittedName>
        <fullName evidence="3">Membrane protein</fullName>
    </submittedName>
</protein>
<keyword evidence="1" id="KW-1133">Transmembrane helix</keyword>
<sequence length="479" mass="52412">MKAWLKMKAVKYGLWAAAVGLLATLPASAEEPALTPQDFYQGAQLSTPASAPFYRLSLPDRVYSETAWSDLRDVRVFNHTGQAVTFTLEPLSLEKTERYELSLKVFPLQATANKANENGSEGKVVLKSADGIEVTLRPGAEQRAMGVTYLLKADGAQPPREGDGFEQITLDWNKSAANWQAKVSVYGSRDLKNWRPRATDAPLMDLLSGDDRLLLNHIDIDNNYSSRDDRYWLVVVNAEGQNALPTLNKAQAVSVIKHSDAQTLDVPFGVEKASKNEVVYQLKHPQPLSTLSVVPAQNNTVLPVSIEYRSTAEGEWRPLAHAAIYRLESADGYRISDSLPLNKMMVQSVRIKAVSGSWGEAPPEVKGERERVEVIFNAQGNPPYLLTWGAKIAPSASVEIGTLIPYTVMPKSGIESLYTAEVGPTVTLGGESRLTAESAAEASARWQTWLLWGLLIAGVAGLGVITLKLVREATGKRRD</sequence>
<proteinExistence type="predicted"/>